<dbReference type="GeneID" id="8919497"/>
<keyword evidence="2" id="KW-1185">Reference proteome</keyword>
<dbReference type="RefSeq" id="YP_003517762.1">
    <property type="nucleotide sequence ID" value="NC_013953.1"/>
</dbReference>
<dbReference type="Proteomes" id="UP000203822">
    <property type="component" value="Segment"/>
</dbReference>
<accession>D4N259</accession>
<dbReference type="KEGG" id="vg:8919497"/>
<sequence>MKVYLAGNLYNFNNYLKMISNQLRLSDYHVFGLVFEKEYRDIKEVNRKFTVTKHEMVYARGPRPTASSYAITDPSLQEKIKCACLTVDYENKKYTYVNECKSCDGRGCVGCLPKRKLVQDFINYVSRHHADGRIDRNFTVYIYERNRFGRVCKYC</sequence>
<reference evidence="1 2" key="1">
    <citation type="journal article" date="2010" name="BMC Genomics">
        <title>Genomic sequencing and analyses of Lymantria xylina multiple nucleopolyhedrovirus.</title>
        <authorList>
            <person name="Nai Y.S."/>
            <person name="Wu C.Y."/>
            <person name="Wang T.C."/>
            <person name="Chen Y.R."/>
            <person name="Lau W.H."/>
            <person name="Lo C.F."/>
            <person name="Tsai M.F."/>
            <person name="Wang C.H."/>
        </authorList>
    </citation>
    <scope>NUCLEOTIDE SEQUENCE [LARGE SCALE GENOMIC DNA]</scope>
    <source>
        <strain evidence="1">LyxyMNPV-5</strain>
    </source>
</reference>
<organism evidence="1 2">
    <name type="scientific">Lymantria xylina multiple nucleopolyhedrovirus</name>
    <dbReference type="NCBI Taxonomy" id="2847840"/>
    <lineage>
        <taxon>Viruses</taxon>
        <taxon>Viruses incertae sedis</taxon>
        <taxon>Naldaviricetes</taxon>
        <taxon>Lefavirales</taxon>
        <taxon>Baculoviridae</taxon>
        <taxon>Alphabaculovirus</taxon>
        <taxon>Alphabaculovirus lyxylinae</taxon>
        <taxon>Lymantria xylina nucleopolyhedrovirus</taxon>
    </lineage>
</organism>
<evidence type="ECO:0000313" key="1">
    <source>
        <dbReference type="EMBL" id="ADD73731.1"/>
    </source>
</evidence>
<proteinExistence type="predicted"/>
<dbReference type="EMBL" id="GQ202541">
    <property type="protein sequence ID" value="ADD73731.1"/>
    <property type="molecule type" value="Genomic_DNA"/>
</dbReference>
<name>D4N259_9ABAC</name>
<dbReference type="OrthoDB" id="31994at10239"/>
<protein>
    <submittedName>
        <fullName evidence="1">ORF22</fullName>
    </submittedName>
</protein>
<evidence type="ECO:0000313" key="2">
    <source>
        <dbReference type="Proteomes" id="UP000203822"/>
    </source>
</evidence>